<evidence type="ECO:0000313" key="11">
    <source>
        <dbReference type="EMBL" id="DAD50663.1"/>
    </source>
</evidence>
<protein>
    <recommendedName>
        <fullName evidence="1">RNA-directed RNA polymerase</fullName>
        <ecNumber evidence="1">2.7.7.48</ecNumber>
    </recommendedName>
    <alternativeName>
        <fullName evidence="7">RNA replicase beta chain</fullName>
    </alternativeName>
</protein>
<evidence type="ECO:0000313" key="12">
    <source>
        <dbReference type="Proteomes" id="UP000677007"/>
    </source>
</evidence>
<dbReference type="EC" id="2.7.7.48" evidence="1"/>
<proteinExistence type="predicted"/>
<evidence type="ECO:0000256" key="8">
    <source>
        <dbReference type="ARBA" id="ARBA00048744"/>
    </source>
</evidence>
<keyword evidence="6" id="KW-0693">Viral RNA replication</keyword>
<gene>
    <name evidence="11" type="primary">SRR6960799_5_3</name>
</gene>
<dbReference type="InterPro" id="IPR007096">
    <property type="entry name" value="RNA-dir_Rpol_cat_phage"/>
</dbReference>
<dbReference type="RefSeq" id="YP_010770231.1">
    <property type="nucleotide sequence ID" value="NC_074203.1"/>
</dbReference>
<feature type="binding site" evidence="9">
    <location>
        <position position="329"/>
    </location>
    <ligand>
        <name>Mg(2+)</name>
        <dbReference type="ChEBI" id="CHEBI:18420"/>
        <label>2</label>
    </ligand>
</feature>
<feature type="binding site" evidence="9">
    <location>
        <position position="243"/>
    </location>
    <ligand>
        <name>Mg(2+)</name>
        <dbReference type="ChEBI" id="CHEBI:18420"/>
        <label>2</label>
    </ligand>
</feature>
<dbReference type="GeneID" id="80399483"/>
<evidence type="ECO:0000256" key="1">
    <source>
        <dbReference type="ARBA" id="ARBA00012494"/>
    </source>
</evidence>
<evidence type="ECO:0000256" key="4">
    <source>
        <dbReference type="ARBA" id="ARBA00022695"/>
    </source>
</evidence>
<comment type="cofactor">
    <cofactor evidence="9">
        <name>Mg(2+)</name>
        <dbReference type="ChEBI" id="CHEBI:18420"/>
    </cofactor>
    <text evidence="9">Binds 2 Mg(2+) per subunit.</text>
</comment>
<evidence type="ECO:0000256" key="5">
    <source>
        <dbReference type="ARBA" id="ARBA00022741"/>
    </source>
</evidence>
<keyword evidence="4" id="KW-0548">Nucleotidyltransferase</keyword>
<name>A0A8S5KZQ5_9VIRU</name>
<dbReference type="Pfam" id="PF03431">
    <property type="entry name" value="RNA_replicase_B"/>
    <property type="match status" value="1"/>
</dbReference>
<evidence type="ECO:0000256" key="2">
    <source>
        <dbReference type="ARBA" id="ARBA00022484"/>
    </source>
</evidence>
<evidence type="ECO:0000256" key="9">
    <source>
        <dbReference type="PIRSR" id="PIRSR605093-1"/>
    </source>
</evidence>
<evidence type="ECO:0000256" key="7">
    <source>
        <dbReference type="ARBA" id="ARBA00030248"/>
    </source>
</evidence>
<dbReference type="InterPro" id="IPR005093">
    <property type="entry name" value="RNArep_beta"/>
</dbReference>
<reference evidence="11" key="1">
    <citation type="submission" date="2020-09" db="EMBL/GenBank/DDBJ databases">
        <title>Leviviricetes taxonomy.</title>
        <authorList>
            <person name="Stockdale S.R."/>
            <person name="Callanan J."/>
            <person name="Adriaenssens E.M."/>
            <person name="Kuhn J.H."/>
            <person name="Rumnieks J."/>
            <person name="Shkoporov A."/>
            <person name="Draper L.A."/>
            <person name="Ross P."/>
            <person name="Hill C."/>
        </authorList>
    </citation>
    <scope>NUCLEOTIDE SEQUENCE</scope>
</reference>
<evidence type="ECO:0000256" key="6">
    <source>
        <dbReference type="ARBA" id="ARBA00022953"/>
    </source>
</evidence>
<keyword evidence="9" id="KW-0460">Magnesium</keyword>
<keyword evidence="2 11" id="KW-0696">RNA-directed RNA polymerase</keyword>
<dbReference type="EMBL" id="BK013590">
    <property type="protein sequence ID" value="DAD50663.1"/>
    <property type="molecule type" value="Genomic_RNA"/>
</dbReference>
<comment type="catalytic activity">
    <reaction evidence="8">
        <text>RNA(n) + a ribonucleoside 5'-triphosphate = RNA(n+1) + diphosphate</text>
        <dbReference type="Rhea" id="RHEA:21248"/>
        <dbReference type="Rhea" id="RHEA-COMP:14527"/>
        <dbReference type="Rhea" id="RHEA-COMP:17342"/>
        <dbReference type="ChEBI" id="CHEBI:33019"/>
        <dbReference type="ChEBI" id="CHEBI:61557"/>
        <dbReference type="ChEBI" id="CHEBI:140395"/>
        <dbReference type="EC" id="2.7.7.48"/>
    </reaction>
</comment>
<keyword evidence="9" id="KW-0479">Metal-binding</keyword>
<feature type="domain" description="RdRp catalytic" evidence="10">
    <location>
        <begin position="228"/>
        <end position="361"/>
    </location>
</feature>
<keyword evidence="3" id="KW-0808">Transferase</keyword>
<dbReference type="GO" id="GO:0000166">
    <property type="term" value="F:nucleotide binding"/>
    <property type="evidence" value="ECO:0007669"/>
    <property type="project" value="UniProtKB-KW"/>
</dbReference>
<dbReference type="KEGG" id="vg:80399483"/>
<dbReference type="SUPFAM" id="SSF56672">
    <property type="entry name" value="DNA/RNA polymerases"/>
    <property type="match status" value="1"/>
</dbReference>
<evidence type="ECO:0000259" key="10">
    <source>
        <dbReference type="PROSITE" id="PS50522"/>
    </source>
</evidence>
<dbReference type="GO" id="GO:0003968">
    <property type="term" value="F:RNA-directed RNA polymerase activity"/>
    <property type="evidence" value="ECO:0007669"/>
    <property type="project" value="UniProtKB-KW"/>
</dbReference>
<dbReference type="GO" id="GO:0046872">
    <property type="term" value="F:metal ion binding"/>
    <property type="evidence" value="ECO:0007669"/>
    <property type="project" value="UniProtKB-KW"/>
</dbReference>
<accession>A0A8S5KZQ5</accession>
<evidence type="ECO:0000256" key="3">
    <source>
        <dbReference type="ARBA" id="ARBA00022679"/>
    </source>
</evidence>
<dbReference type="GO" id="GO:0039694">
    <property type="term" value="P:viral RNA genome replication"/>
    <property type="evidence" value="ECO:0007669"/>
    <property type="project" value="InterPro"/>
</dbReference>
<dbReference type="Proteomes" id="UP000677007">
    <property type="component" value="Segment"/>
</dbReference>
<sequence length="541" mass="61810">MDKIQIGPWCILRAQQLLCLWVATVTEMSTGHIPNASQMGRYLKRLPPLKECLVHCDSIKACMLSAPFVSLWGERIDDPLILNVYRSFLSRISMPVDDKGSIGAFFERAAAALDEKEDTLIRAILPYCPSLLPPARDWSNYCEFGPGAIAQIPGQLSLYRKIQLLADQESDSNDMQDSTSRIILVPKNWKKKRLIAAEPIRLGYLQHGLATMLMRSIEACSPIRFSDQGQNRQRCDISHATLDLSDASDSVLLRHVELIMPEWYEQLLSVRSTYGRYQDTVVPLGMYGTMGSACTFPVETWVFYSLSYGIMNYLGATGEQLRDLRVYGDDIVTPVIWGQVVADFLSSVGFKVNESKSFWDSSVGYRETCGVETMNNIDITPLRLPRGSTEMWLERVDFQSFSDFLSQLPYYGCFELQRVLLSSIGNWDPFRPTRMEGARLGCRLTHDALPPFTVFAPLEDELSTNLTTEAWKKHKCVFNRDQWDTFARDYILHRQRQRWFSSIMRRQIDPGYVDFDVSLALPSLSNQLWSSKSEKIRVRNN</sequence>
<organism evidence="11 12">
    <name type="scientific">ssRNA phage SRR6960799_5</name>
    <dbReference type="NCBI Taxonomy" id="2786601"/>
    <lineage>
        <taxon>Viruses</taxon>
        <taxon>Riboviria</taxon>
        <taxon>Orthornavirae</taxon>
        <taxon>Lenarviricota</taxon>
        <taxon>Leviviricetes</taxon>
        <taxon>Timlovirales</taxon>
        <taxon>Blumeviridae</taxon>
        <taxon>Shihmovirus</taxon>
        <taxon>Shihmovirus sp. 'borborovivens'</taxon>
    </lineage>
</organism>
<dbReference type="PROSITE" id="PS50522">
    <property type="entry name" value="RDRP_PHAGE"/>
    <property type="match status" value="1"/>
</dbReference>
<keyword evidence="5" id="KW-0547">Nucleotide-binding</keyword>
<feature type="binding site" evidence="9">
    <location>
        <position position="330"/>
    </location>
    <ligand>
        <name>Mg(2+)</name>
        <dbReference type="ChEBI" id="CHEBI:18420"/>
        <label>2</label>
    </ligand>
</feature>
<dbReference type="InterPro" id="IPR043502">
    <property type="entry name" value="DNA/RNA_pol_sf"/>
</dbReference>